<dbReference type="InterPro" id="IPR025875">
    <property type="entry name" value="Leu-rich_rpt_4"/>
</dbReference>
<dbReference type="PROSITE" id="PS51450">
    <property type="entry name" value="LRR"/>
    <property type="match status" value="3"/>
</dbReference>
<dbReference type="PANTHER" id="PTHR15454">
    <property type="entry name" value="NISCHARIN RELATED"/>
    <property type="match status" value="1"/>
</dbReference>
<gene>
    <name evidence="4" type="ORF">HINF_LOCUS29559</name>
    <name evidence="3" type="ORF">HINF_LOCUS52573</name>
</gene>
<keyword evidence="2" id="KW-0677">Repeat</keyword>
<evidence type="ECO:0000256" key="2">
    <source>
        <dbReference type="ARBA" id="ARBA00022737"/>
    </source>
</evidence>
<dbReference type="SUPFAM" id="SSF52058">
    <property type="entry name" value="L domain-like"/>
    <property type="match status" value="1"/>
</dbReference>
<keyword evidence="1" id="KW-0433">Leucine-rich repeat</keyword>
<dbReference type="Gene3D" id="3.80.10.10">
    <property type="entry name" value="Ribonuclease Inhibitor"/>
    <property type="match status" value="1"/>
</dbReference>
<dbReference type="InterPro" id="IPR003591">
    <property type="entry name" value="Leu-rich_rpt_typical-subtyp"/>
</dbReference>
<evidence type="ECO:0000313" key="4">
    <source>
        <dbReference type="EMBL" id="CAL6024318.1"/>
    </source>
</evidence>
<sequence length="202" mass="23537">MSSLEELVCKNNTLQNISVLIYLINLKELDLSYNQLIDITPLQYLTQLTHLSLSHCNLHEISALRPLHNLQYLNISNNLITHISPLSQMMKLTIAYVNSGDIVDATDIQHPYMDQFAINCYESNFQLAKKEMQLLHNKMHIIDIKSSLLRETRSKHISLKPINRKTRENICYQLQKLVQNQISFTNNIVSLFQLLNNQEIYK</sequence>
<dbReference type="AlphaFoldDB" id="A0AA86QVJ3"/>
<comment type="caution">
    <text evidence="3">The sequence shown here is derived from an EMBL/GenBank/DDBJ whole genome shotgun (WGS) entry which is preliminary data.</text>
</comment>
<proteinExistence type="predicted"/>
<dbReference type="InterPro" id="IPR032675">
    <property type="entry name" value="LRR_dom_sf"/>
</dbReference>
<dbReference type="Proteomes" id="UP001642409">
    <property type="component" value="Unassembled WGS sequence"/>
</dbReference>
<evidence type="ECO:0000256" key="1">
    <source>
        <dbReference type="ARBA" id="ARBA00022614"/>
    </source>
</evidence>
<evidence type="ECO:0000313" key="3">
    <source>
        <dbReference type="EMBL" id="CAI9964928.1"/>
    </source>
</evidence>
<dbReference type="PANTHER" id="PTHR15454:SF56">
    <property type="entry name" value="PROTEIN PHOSPHATASE 1 REGULATORY SUBUNIT 7-RELATED"/>
    <property type="match status" value="1"/>
</dbReference>
<reference evidence="4 5" key="2">
    <citation type="submission" date="2024-07" db="EMBL/GenBank/DDBJ databases">
        <authorList>
            <person name="Akdeniz Z."/>
        </authorList>
    </citation>
    <scope>NUCLEOTIDE SEQUENCE [LARGE SCALE GENOMIC DNA]</scope>
</reference>
<dbReference type="SMART" id="SM00369">
    <property type="entry name" value="LRR_TYP"/>
    <property type="match status" value="3"/>
</dbReference>
<evidence type="ECO:0000313" key="5">
    <source>
        <dbReference type="Proteomes" id="UP001642409"/>
    </source>
</evidence>
<keyword evidence="5" id="KW-1185">Reference proteome</keyword>
<protein>
    <submittedName>
        <fullName evidence="3">Leucine-rich repeat domain-containing protein</fullName>
    </submittedName>
    <submittedName>
        <fullName evidence="4">Leucine-rich_repeat domain-containing protein</fullName>
    </submittedName>
</protein>
<dbReference type="Pfam" id="PF12799">
    <property type="entry name" value="LRR_4"/>
    <property type="match status" value="2"/>
</dbReference>
<dbReference type="SMART" id="SM00365">
    <property type="entry name" value="LRR_SD22"/>
    <property type="match status" value="3"/>
</dbReference>
<dbReference type="GO" id="GO:0005737">
    <property type="term" value="C:cytoplasm"/>
    <property type="evidence" value="ECO:0007669"/>
    <property type="project" value="TreeGrafter"/>
</dbReference>
<accession>A0AA86QVJ3</accession>
<organism evidence="3">
    <name type="scientific">Hexamita inflata</name>
    <dbReference type="NCBI Taxonomy" id="28002"/>
    <lineage>
        <taxon>Eukaryota</taxon>
        <taxon>Metamonada</taxon>
        <taxon>Diplomonadida</taxon>
        <taxon>Hexamitidae</taxon>
        <taxon>Hexamitinae</taxon>
        <taxon>Hexamita</taxon>
    </lineage>
</organism>
<reference evidence="3" key="1">
    <citation type="submission" date="2023-06" db="EMBL/GenBank/DDBJ databases">
        <authorList>
            <person name="Kurt Z."/>
        </authorList>
    </citation>
    <scope>NUCLEOTIDE SEQUENCE</scope>
</reference>
<dbReference type="EMBL" id="CATOUU010000983">
    <property type="protein sequence ID" value="CAI9964928.1"/>
    <property type="molecule type" value="Genomic_DNA"/>
</dbReference>
<dbReference type="InterPro" id="IPR001611">
    <property type="entry name" value="Leu-rich_rpt"/>
</dbReference>
<dbReference type="EMBL" id="CAXDID020000095">
    <property type="protein sequence ID" value="CAL6024318.1"/>
    <property type="molecule type" value="Genomic_DNA"/>
</dbReference>
<name>A0AA86QVJ3_9EUKA</name>